<feature type="transmembrane region" description="Helical" evidence="9">
    <location>
        <begin position="72"/>
        <end position="91"/>
    </location>
</feature>
<feature type="domain" description="Tripartite ATP-independent periplasmic transporters DctQ component" evidence="10">
    <location>
        <begin position="32"/>
        <end position="136"/>
    </location>
</feature>
<evidence type="ECO:0000256" key="7">
    <source>
        <dbReference type="ARBA" id="ARBA00023136"/>
    </source>
</evidence>
<protein>
    <recommendedName>
        <fullName evidence="9">TRAP transporter small permease protein</fullName>
    </recommendedName>
</protein>
<comment type="caution">
    <text evidence="11">The sequence shown here is derived from an EMBL/GenBank/DDBJ whole genome shotgun (WGS) entry which is preliminary data.</text>
</comment>
<comment type="function">
    <text evidence="9">Part of the tripartite ATP-independent periplasmic (TRAP) transport system.</text>
</comment>
<keyword evidence="3" id="KW-1003">Cell membrane</keyword>
<dbReference type="Pfam" id="PF04290">
    <property type="entry name" value="DctQ"/>
    <property type="match status" value="1"/>
</dbReference>
<evidence type="ECO:0000313" key="11">
    <source>
        <dbReference type="EMBL" id="MFC2967575.1"/>
    </source>
</evidence>
<sequence length="245" mass="27233">MNEPDYPPPERDSKTSFRGFEANAIAAILGLMTLITFANVFVRKFFNTQLAYDFEAATGLTLPHTILWAQEATLILFAWLVIFGVSHAFRITANLGVDAVSAMLPHRGQRVLALIAAFASLAYALLLMKGAWDYWAPFAGLPPTSGQWFPTGLDSHARDRAFYITEQIPMPHFLDFLAGWINQGEEWDKLPRVIPYLILPLGVALILFRIAQATVAILRGERMSMIVSHEAEDAVEDVAALNREG</sequence>
<evidence type="ECO:0000256" key="8">
    <source>
        <dbReference type="ARBA" id="ARBA00038436"/>
    </source>
</evidence>
<feature type="transmembrane region" description="Helical" evidence="9">
    <location>
        <begin position="111"/>
        <end position="132"/>
    </location>
</feature>
<feature type="transmembrane region" description="Helical" evidence="9">
    <location>
        <begin position="193"/>
        <end position="218"/>
    </location>
</feature>
<gene>
    <name evidence="11" type="ORF">ACFOES_05675</name>
</gene>
<keyword evidence="12" id="KW-1185">Reference proteome</keyword>
<evidence type="ECO:0000256" key="2">
    <source>
        <dbReference type="ARBA" id="ARBA00022448"/>
    </source>
</evidence>
<dbReference type="RefSeq" id="WP_377832226.1">
    <property type="nucleotide sequence ID" value="NZ_JBHRSK010000004.1"/>
</dbReference>
<evidence type="ECO:0000256" key="9">
    <source>
        <dbReference type="RuleBase" id="RU369079"/>
    </source>
</evidence>
<dbReference type="PANTHER" id="PTHR35011:SF2">
    <property type="entry name" value="2,3-DIKETO-L-GULONATE TRAP TRANSPORTER SMALL PERMEASE PROTEIN YIAM"/>
    <property type="match status" value="1"/>
</dbReference>
<organism evidence="11 12">
    <name type="scientific">Acidimangrovimonas pyrenivorans</name>
    <dbReference type="NCBI Taxonomy" id="2030798"/>
    <lineage>
        <taxon>Bacteria</taxon>
        <taxon>Pseudomonadati</taxon>
        <taxon>Pseudomonadota</taxon>
        <taxon>Alphaproteobacteria</taxon>
        <taxon>Rhodobacterales</taxon>
        <taxon>Paracoccaceae</taxon>
        <taxon>Acidimangrovimonas</taxon>
    </lineage>
</organism>
<dbReference type="InterPro" id="IPR055348">
    <property type="entry name" value="DctQ"/>
</dbReference>
<reference evidence="12" key="1">
    <citation type="journal article" date="2019" name="Int. J. Syst. Evol. Microbiol.">
        <title>The Global Catalogue of Microorganisms (GCM) 10K type strain sequencing project: providing services to taxonomists for standard genome sequencing and annotation.</title>
        <authorList>
            <consortium name="The Broad Institute Genomics Platform"/>
            <consortium name="The Broad Institute Genome Sequencing Center for Infectious Disease"/>
            <person name="Wu L."/>
            <person name="Ma J."/>
        </authorList>
    </citation>
    <scope>NUCLEOTIDE SEQUENCE [LARGE SCALE GENOMIC DNA]</scope>
    <source>
        <strain evidence="12">KCTC 62192</strain>
    </source>
</reference>
<evidence type="ECO:0000256" key="5">
    <source>
        <dbReference type="ARBA" id="ARBA00022692"/>
    </source>
</evidence>
<comment type="similarity">
    <text evidence="8 9">Belongs to the TRAP transporter small permease family.</text>
</comment>
<proteinExistence type="inferred from homology"/>
<name>A0ABV7AEU5_9RHOB</name>
<keyword evidence="6 9" id="KW-1133">Transmembrane helix</keyword>
<comment type="subcellular location">
    <subcellularLocation>
        <location evidence="1 9">Cell inner membrane</location>
        <topology evidence="1 9">Multi-pass membrane protein</topology>
    </subcellularLocation>
</comment>
<evidence type="ECO:0000259" key="10">
    <source>
        <dbReference type="Pfam" id="PF04290"/>
    </source>
</evidence>
<keyword evidence="7 9" id="KW-0472">Membrane</keyword>
<dbReference type="EMBL" id="JBHRSK010000004">
    <property type="protein sequence ID" value="MFC2967575.1"/>
    <property type="molecule type" value="Genomic_DNA"/>
</dbReference>
<evidence type="ECO:0000256" key="6">
    <source>
        <dbReference type="ARBA" id="ARBA00022989"/>
    </source>
</evidence>
<keyword evidence="5 9" id="KW-0812">Transmembrane</keyword>
<keyword evidence="4 9" id="KW-0997">Cell inner membrane</keyword>
<evidence type="ECO:0000313" key="12">
    <source>
        <dbReference type="Proteomes" id="UP001595443"/>
    </source>
</evidence>
<feature type="transmembrane region" description="Helical" evidence="9">
    <location>
        <begin position="20"/>
        <end position="42"/>
    </location>
</feature>
<evidence type="ECO:0000256" key="3">
    <source>
        <dbReference type="ARBA" id="ARBA00022475"/>
    </source>
</evidence>
<keyword evidence="2 9" id="KW-0813">Transport</keyword>
<comment type="subunit">
    <text evidence="9">The complex comprises the extracytoplasmic solute receptor protein and the two transmembrane proteins.</text>
</comment>
<dbReference type="Proteomes" id="UP001595443">
    <property type="component" value="Unassembled WGS sequence"/>
</dbReference>
<dbReference type="InterPro" id="IPR007387">
    <property type="entry name" value="TRAP_DctQ"/>
</dbReference>
<evidence type="ECO:0000256" key="4">
    <source>
        <dbReference type="ARBA" id="ARBA00022519"/>
    </source>
</evidence>
<dbReference type="PANTHER" id="PTHR35011">
    <property type="entry name" value="2,3-DIKETO-L-GULONATE TRAP TRANSPORTER SMALL PERMEASE PROTEIN YIAM"/>
    <property type="match status" value="1"/>
</dbReference>
<evidence type="ECO:0000256" key="1">
    <source>
        <dbReference type="ARBA" id="ARBA00004429"/>
    </source>
</evidence>
<accession>A0ABV7AEU5</accession>